<reference evidence="1" key="1">
    <citation type="submission" date="2021-06" db="EMBL/GenBank/DDBJ databases">
        <authorList>
            <person name="Kallberg Y."/>
            <person name="Tangrot J."/>
            <person name="Rosling A."/>
        </authorList>
    </citation>
    <scope>NUCLEOTIDE SEQUENCE</scope>
    <source>
        <strain evidence="1">IA702</strain>
    </source>
</reference>
<dbReference type="OrthoDB" id="2426688at2759"/>
<evidence type="ECO:0000313" key="1">
    <source>
        <dbReference type="EMBL" id="CAG8573622.1"/>
    </source>
</evidence>
<protein>
    <submittedName>
        <fullName evidence="1">9575_t:CDS:1</fullName>
    </submittedName>
</protein>
<name>A0A9N9G2V8_9GLOM</name>
<dbReference type="AlphaFoldDB" id="A0A9N9G2V8"/>
<proteinExistence type="predicted"/>
<organism evidence="1 2">
    <name type="scientific">Paraglomus occultum</name>
    <dbReference type="NCBI Taxonomy" id="144539"/>
    <lineage>
        <taxon>Eukaryota</taxon>
        <taxon>Fungi</taxon>
        <taxon>Fungi incertae sedis</taxon>
        <taxon>Mucoromycota</taxon>
        <taxon>Glomeromycotina</taxon>
        <taxon>Glomeromycetes</taxon>
        <taxon>Paraglomerales</taxon>
        <taxon>Paraglomeraceae</taxon>
        <taxon>Paraglomus</taxon>
    </lineage>
</organism>
<dbReference type="Proteomes" id="UP000789572">
    <property type="component" value="Unassembled WGS sequence"/>
</dbReference>
<dbReference type="EMBL" id="CAJVPJ010001065">
    <property type="protein sequence ID" value="CAG8573622.1"/>
    <property type="molecule type" value="Genomic_DNA"/>
</dbReference>
<evidence type="ECO:0000313" key="2">
    <source>
        <dbReference type="Proteomes" id="UP000789572"/>
    </source>
</evidence>
<sequence>MTVLAGVLDLIIQLPISDPLSAGEYIRCDDNAEYEEEASVKDIADVVRGVGAGDESDSELKEEVSISNAIECITTLVDFINQNDFEIDASCIYSLNRLKREIVLKKLMQKKQTNLDHFLVFDY</sequence>
<accession>A0A9N9G2V8</accession>
<comment type="caution">
    <text evidence="1">The sequence shown here is derived from an EMBL/GenBank/DDBJ whole genome shotgun (WGS) entry which is preliminary data.</text>
</comment>
<keyword evidence="2" id="KW-1185">Reference proteome</keyword>
<gene>
    <name evidence="1" type="ORF">POCULU_LOCUS6122</name>
</gene>